<proteinExistence type="predicted"/>
<evidence type="ECO:0000313" key="2">
    <source>
        <dbReference type="Proteomes" id="UP000265520"/>
    </source>
</evidence>
<dbReference type="Proteomes" id="UP000265520">
    <property type="component" value="Unassembled WGS sequence"/>
</dbReference>
<accession>A0A392SWN8</accession>
<comment type="caution">
    <text evidence="1">The sequence shown here is derived from an EMBL/GenBank/DDBJ whole genome shotgun (WGS) entry which is preliminary data.</text>
</comment>
<organism evidence="1 2">
    <name type="scientific">Trifolium medium</name>
    <dbReference type="NCBI Taxonomy" id="97028"/>
    <lineage>
        <taxon>Eukaryota</taxon>
        <taxon>Viridiplantae</taxon>
        <taxon>Streptophyta</taxon>
        <taxon>Embryophyta</taxon>
        <taxon>Tracheophyta</taxon>
        <taxon>Spermatophyta</taxon>
        <taxon>Magnoliopsida</taxon>
        <taxon>eudicotyledons</taxon>
        <taxon>Gunneridae</taxon>
        <taxon>Pentapetalae</taxon>
        <taxon>rosids</taxon>
        <taxon>fabids</taxon>
        <taxon>Fabales</taxon>
        <taxon>Fabaceae</taxon>
        <taxon>Papilionoideae</taxon>
        <taxon>50 kb inversion clade</taxon>
        <taxon>NPAAA clade</taxon>
        <taxon>Hologalegina</taxon>
        <taxon>IRL clade</taxon>
        <taxon>Trifolieae</taxon>
        <taxon>Trifolium</taxon>
    </lineage>
</organism>
<evidence type="ECO:0008006" key="3">
    <source>
        <dbReference type="Google" id="ProtNLM"/>
    </source>
</evidence>
<sequence length="53" mass="6007">MYWEDFKAMQLAGEQLKPYNETLVGFAGEQVEIMGHVTLLTTFGVKENAKTIK</sequence>
<protein>
    <recommendedName>
        <fullName evidence="3">Gag-pol polyprotein</fullName>
    </recommendedName>
</protein>
<feature type="non-terminal residue" evidence="1">
    <location>
        <position position="53"/>
    </location>
</feature>
<keyword evidence="2" id="KW-1185">Reference proteome</keyword>
<dbReference type="EMBL" id="LXQA010450312">
    <property type="protein sequence ID" value="MCI52634.1"/>
    <property type="molecule type" value="Genomic_DNA"/>
</dbReference>
<evidence type="ECO:0000313" key="1">
    <source>
        <dbReference type="EMBL" id="MCI52634.1"/>
    </source>
</evidence>
<dbReference type="AlphaFoldDB" id="A0A392SWN8"/>
<reference evidence="1 2" key="1">
    <citation type="journal article" date="2018" name="Front. Plant Sci.">
        <title>Red Clover (Trifolium pratense) and Zigzag Clover (T. medium) - A Picture of Genomic Similarities and Differences.</title>
        <authorList>
            <person name="Dluhosova J."/>
            <person name="Istvanek J."/>
            <person name="Nedelnik J."/>
            <person name="Repkova J."/>
        </authorList>
    </citation>
    <scope>NUCLEOTIDE SEQUENCE [LARGE SCALE GENOMIC DNA]</scope>
    <source>
        <strain evidence="2">cv. 10/8</strain>
        <tissue evidence="1">Leaf</tissue>
    </source>
</reference>
<name>A0A392SWN8_9FABA</name>